<dbReference type="AlphaFoldDB" id="A0A916VSR1"/>
<comment type="subcellular location">
    <subcellularLocation>
        <location evidence="1">Cell envelope</location>
    </subcellularLocation>
</comment>
<evidence type="ECO:0000256" key="4">
    <source>
        <dbReference type="ARBA" id="ARBA00023002"/>
    </source>
</evidence>
<protein>
    <submittedName>
        <fullName evidence="10">Methylamine utilization protein MauG</fullName>
    </submittedName>
</protein>
<feature type="chain" id="PRO_5037018688" evidence="8">
    <location>
        <begin position="23"/>
        <end position="437"/>
    </location>
</feature>
<evidence type="ECO:0000256" key="6">
    <source>
        <dbReference type="PROSITE-ProRule" id="PRU00433"/>
    </source>
</evidence>
<dbReference type="GO" id="GO:0030313">
    <property type="term" value="C:cell envelope"/>
    <property type="evidence" value="ECO:0007669"/>
    <property type="project" value="UniProtKB-SubCell"/>
</dbReference>
<dbReference type="GO" id="GO:0020037">
    <property type="term" value="F:heme binding"/>
    <property type="evidence" value="ECO:0007669"/>
    <property type="project" value="InterPro"/>
</dbReference>
<organism evidence="10 11">
    <name type="scientific">Neptunicoccus cionae</name>
    <dbReference type="NCBI Taxonomy" id="2035344"/>
    <lineage>
        <taxon>Bacteria</taxon>
        <taxon>Pseudomonadati</taxon>
        <taxon>Pseudomonadota</taxon>
        <taxon>Alphaproteobacteria</taxon>
        <taxon>Rhodobacterales</taxon>
        <taxon>Paracoccaceae</taxon>
        <taxon>Neptunicoccus</taxon>
    </lineage>
</organism>
<dbReference type="GO" id="GO:0046872">
    <property type="term" value="F:metal ion binding"/>
    <property type="evidence" value="ECO:0007669"/>
    <property type="project" value="UniProtKB-KW"/>
</dbReference>
<dbReference type="InterPro" id="IPR036909">
    <property type="entry name" value="Cyt_c-like_dom_sf"/>
</dbReference>
<dbReference type="Pfam" id="PF03150">
    <property type="entry name" value="CCP_MauG"/>
    <property type="match status" value="1"/>
</dbReference>
<keyword evidence="2 6" id="KW-0349">Heme</keyword>
<feature type="compositionally biased region" description="Basic and acidic residues" evidence="7">
    <location>
        <begin position="87"/>
        <end position="101"/>
    </location>
</feature>
<keyword evidence="5 6" id="KW-0408">Iron</keyword>
<dbReference type="Gene3D" id="1.10.760.10">
    <property type="entry name" value="Cytochrome c-like domain"/>
    <property type="match status" value="2"/>
</dbReference>
<accession>A0A916VSR1</accession>
<dbReference type="InterPro" id="IPR009056">
    <property type="entry name" value="Cyt_c-like_dom"/>
</dbReference>
<proteinExistence type="predicted"/>
<feature type="domain" description="Cytochrome c" evidence="9">
    <location>
        <begin position="253"/>
        <end position="415"/>
    </location>
</feature>
<reference evidence="10" key="2">
    <citation type="submission" date="2020-09" db="EMBL/GenBank/DDBJ databases">
        <authorList>
            <person name="Sun Q."/>
            <person name="Zhou Y."/>
        </authorList>
    </citation>
    <scope>NUCLEOTIDE SEQUENCE</scope>
    <source>
        <strain evidence="10">CGMCC 1.15880</strain>
    </source>
</reference>
<dbReference type="PANTHER" id="PTHR30600">
    <property type="entry name" value="CYTOCHROME C PEROXIDASE-RELATED"/>
    <property type="match status" value="1"/>
</dbReference>
<evidence type="ECO:0000256" key="3">
    <source>
        <dbReference type="ARBA" id="ARBA00022723"/>
    </source>
</evidence>
<evidence type="ECO:0000313" key="11">
    <source>
        <dbReference type="Proteomes" id="UP000628017"/>
    </source>
</evidence>
<evidence type="ECO:0000259" key="9">
    <source>
        <dbReference type="PROSITE" id="PS51007"/>
    </source>
</evidence>
<dbReference type="GO" id="GO:0004130">
    <property type="term" value="F:cytochrome-c peroxidase activity"/>
    <property type="evidence" value="ECO:0007669"/>
    <property type="project" value="TreeGrafter"/>
</dbReference>
<evidence type="ECO:0000256" key="8">
    <source>
        <dbReference type="SAM" id="SignalP"/>
    </source>
</evidence>
<feature type="region of interest" description="Disordered" evidence="7">
    <location>
        <begin position="72"/>
        <end position="103"/>
    </location>
</feature>
<dbReference type="GO" id="GO:0009055">
    <property type="term" value="F:electron transfer activity"/>
    <property type="evidence" value="ECO:0007669"/>
    <property type="project" value="InterPro"/>
</dbReference>
<keyword evidence="4" id="KW-0560">Oxidoreductase</keyword>
<dbReference type="Proteomes" id="UP000628017">
    <property type="component" value="Unassembled WGS sequence"/>
</dbReference>
<dbReference type="SUPFAM" id="SSF46626">
    <property type="entry name" value="Cytochrome c"/>
    <property type="match status" value="2"/>
</dbReference>
<keyword evidence="3 6" id="KW-0479">Metal-binding</keyword>
<evidence type="ECO:0000256" key="7">
    <source>
        <dbReference type="SAM" id="MobiDB-lite"/>
    </source>
</evidence>
<dbReference type="PROSITE" id="PS51007">
    <property type="entry name" value="CYTC"/>
    <property type="match status" value="1"/>
</dbReference>
<evidence type="ECO:0000256" key="2">
    <source>
        <dbReference type="ARBA" id="ARBA00022617"/>
    </source>
</evidence>
<feature type="signal peptide" evidence="8">
    <location>
        <begin position="1"/>
        <end position="22"/>
    </location>
</feature>
<feature type="compositionally biased region" description="Gly residues" evidence="7">
    <location>
        <begin position="76"/>
        <end position="85"/>
    </location>
</feature>
<dbReference type="InterPro" id="IPR004852">
    <property type="entry name" value="Di-haem_cyt_c_peroxidsae"/>
</dbReference>
<evidence type="ECO:0000256" key="5">
    <source>
        <dbReference type="ARBA" id="ARBA00023004"/>
    </source>
</evidence>
<reference evidence="10" key="1">
    <citation type="journal article" date="2014" name="Int. J. Syst. Evol. Microbiol.">
        <title>Complete genome sequence of Corynebacterium casei LMG S-19264T (=DSM 44701T), isolated from a smear-ripened cheese.</title>
        <authorList>
            <consortium name="US DOE Joint Genome Institute (JGI-PGF)"/>
            <person name="Walter F."/>
            <person name="Albersmeier A."/>
            <person name="Kalinowski J."/>
            <person name="Ruckert C."/>
        </authorList>
    </citation>
    <scope>NUCLEOTIDE SEQUENCE</scope>
    <source>
        <strain evidence="10">CGMCC 1.15880</strain>
    </source>
</reference>
<name>A0A916VSR1_9RHOB</name>
<gene>
    <name evidence="10" type="ORF">GCM10011498_31110</name>
</gene>
<keyword evidence="8" id="KW-0732">Signal</keyword>
<dbReference type="InterPro" id="IPR051395">
    <property type="entry name" value="Cytochrome_c_Peroxidase/MauG"/>
</dbReference>
<comment type="caution">
    <text evidence="10">The sequence shown here is derived from an EMBL/GenBank/DDBJ whole genome shotgun (WGS) entry which is preliminary data.</text>
</comment>
<keyword evidence="11" id="KW-1185">Reference proteome</keyword>
<sequence>MNLRRFSLLIGTLMAAGLPAGSGPLPKADAQFAAPDMAQVRLGQLLFYDPILSGNRTVSCATCHHPRFATSDGVSLGLGDGGTGLGPERRSDPHNPPEQRIPRNAPALFNLGASQFRTLFHDGRLEVDDADPMGFRTPLGADMEQGFEGVLSAQTMFPVLSPDEMAGHYSENDVAQAVRQGFYTGPNGAWAILSARVATIPEYQRGFAALDGTQIPLHFSDISNAIAAFMAFEWRADDSPFDRYLRDETPLPAQAAKGLELFYGAAGCGTCHSGQFQTDQNFHAIGLPQIGPGKAARFERHKRDEGRMRVTGAPQDAYRFRTPSLRNVAHTAPYGHNGAYGDLRAMVRHHLTPETALRGYTPDQAMLPALDGAEDFSNLYDDAETDRIAAAIELPPVSLTEPELDAILAFLNSLSDPVSLKGRLGVPEQVPSGLPVE</sequence>
<dbReference type="EMBL" id="BMKA01000005">
    <property type="protein sequence ID" value="GGA27849.1"/>
    <property type="molecule type" value="Genomic_DNA"/>
</dbReference>
<evidence type="ECO:0000256" key="1">
    <source>
        <dbReference type="ARBA" id="ARBA00004196"/>
    </source>
</evidence>
<evidence type="ECO:0000313" key="10">
    <source>
        <dbReference type="EMBL" id="GGA27849.1"/>
    </source>
</evidence>